<dbReference type="RefSeq" id="XP_062739540.1">
    <property type="nucleotide sequence ID" value="XM_062893705.1"/>
</dbReference>
<gene>
    <name evidence="1" type="ORF">QC762_708588</name>
</gene>
<accession>A0ABR0G493</accession>
<protein>
    <submittedName>
        <fullName evidence="1">Uncharacterized protein</fullName>
    </submittedName>
</protein>
<dbReference type="GeneID" id="87913612"/>
<reference evidence="1 2" key="1">
    <citation type="journal article" date="2023" name="bioRxiv">
        <title>High-quality genome assemblies of four members of thePodospora anserinaspecies complex.</title>
        <authorList>
            <person name="Ament-Velasquez S.L."/>
            <person name="Vogan A.A."/>
            <person name="Wallerman O."/>
            <person name="Hartmann F."/>
            <person name="Gautier V."/>
            <person name="Silar P."/>
            <person name="Giraud T."/>
            <person name="Johannesson H."/>
        </authorList>
    </citation>
    <scope>NUCLEOTIDE SEQUENCE [LARGE SCALE GENOMIC DNA]</scope>
    <source>
        <strain evidence="1 2">CBS 415.72m</strain>
    </source>
</reference>
<dbReference type="Proteomes" id="UP001323405">
    <property type="component" value="Unassembled WGS sequence"/>
</dbReference>
<name>A0ABR0G493_9PEZI</name>
<sequence length="36" mass="4053">MQALASAKIYVPLRVLAPDSRVSHAMLWSKARKPLF</sequence>
<evidence type="ECO:0000313" key="1">
    <source>
        <dbReference type="EMBL" id="KAK4650565.1"/>
    </source>
</evidence>
<proteinExistence type="predicted"/>
<organism evidence="1 2">
    <name type="scientific">Podospora pseudocomata</name>
    <dbReference type="NCBI Taxonomy" id="2093779"/>
    <lineage>
        <taxon>Eukaryota</taxon>
        <taxon>Fungi</taxon>
        <taxon>Dikarya</taxon>
        <taxon>Ascomycota</taxon>
        <taxon>Pezizomycotina</taxon>
        <taxon>Sordariomycetes</taxon>
        <taxon>Sordariomycetidae</taxon>
        <taxon>Sordariales</taxon>
        <taxon>Podosporaceae</taxon>
        <taxon>Podospora</taxon>
    </lineage>
</organism>
<evidence type="ECO:0000313" key="2">
    <source>
        <dbReference type="Proteomes" id="UP001323405"/>
    </source>
</evidence>
<dbReference type="EMBL" id="JAFFHA010000009">
    <property type="protein sequence ID" value="KAK4650565.1"/>
    <property type="molecule type" value="Genomic_DNA"/>
</dbReference>
<comment type="caution">
    <text evidence="1">The sequence shown here is derived from an EMBL/GenBank/DDBJ whole genome shotgun (WGS) entry which is preliminary data.</text>
</comment>
<keyword evidence="2" id="KW-1185">Reference proteome</keyword>